<dbReference type="EMBL" id="CP051680">
    <property type="protein sequence ID" value="QJD86020.1"/>
    <property type="molecule type" value="Genomic_DNA"/>
</dbReference>
<organism evidence="2 3">
    <name type="scientific">Cohnella herbarum</name>
    <dbReference type="NCBI Taxonomy" id="2728023"/>
    <lineage>
        <taxon>Bacteria</taxon>
        <taxon>Bacillati</taxon>
        <taxon>Bacillota</taxon>
        <taxon>Bacilli</taxon>
        <taxon>Bacillales</taxon>
        <taxon>Paenibacillaceae</taxon>
        <taxon>Cohnella</taxon>
    </lineage>
</organism>
<dbReference type="InterPro" id="IPR008319">
    <property type="entry name" value="GyrI-like_CCH_Lin2189-like"/>
</dbReference>
<protein>
    <recommendedName>
        <fullName evidence="1">GyrI-like small molecule binding domain-containing protein</fullName>
    </recommendedName>
</protein>
<dbReference type="InterPro" id="IPR011256">
    <property type="entry name" value="Reg_factor_effector_dom_sf"/>
</dbReference>
<feature type="domain" description="GyrI-like small molecule binding" evidence="1">
    <location>
        <begin position="31"/>
        <end position="211"/>
    </location>
</feature>
<name>A0A7Z2VN75_9BACL</name>
<evidence type="ECO:0000313" key="3">
    <source>
        <dbReference type="Proteomes" id="UP000502248"/>
    </source>
</evidence>
<dbReference type="AlphaFoldDB" id="A0A7Z2VN75"/>
<proteinExistence type="predicted"/>
<evidence type="ECO:0000313" key="2">
    <source>
        <dbReference type="EMBL" id="QJD86020.1"/>
    </source>
</evidence>
<evidence type="ECO:0000259" key="1">
    <source>
        <dbReference type="Pfam" id="PF06445"/>
    </source>
</evidence>
<sequence length="218" mass="25412">MSKANKESLSVGTKIEYRKDFKDIYLPKTMPVIIDVPKMKYVMISGEGDPNGEEFARVSEALFSLSYAVKMSYKSNEVPAGYYEYTVFPLEGIWDLVDKSKPATDKSNLKYTIMIRQPDFLTDELFDRFVKRTKKKKQNPYLEKLTFGEIAEGLCCQIMHVGSFDDEPESFARMEAFCEEEGYVRSDYTHREIYLSDPRKTEVTKLNTVLRFAVRRFR</sequence>
<dbReference type="Proteomes" id="UP000502248">
    <property type="component" value="Chromosome"/>
</dbReference>
<accession>A0A7Z2VN75</accession>
<dbReference type="KEGG" id="cheb:HH215_24495"/>
<dbReference type="PIRSF" id="PIRSF031644">
    <property type="entry name" value="UCP031644"/>
    <property type="match status" value="1"/>
</dbReference>
<keyword evidence="3" id="KW-1185">Reference proteome</keyword>
<dbReference type="RefSeq" id="WP_169282272.1">
    <property type="nucleotide sequence ID" value="NZ_CP051680.1"/>
</dbReference>
<dbReference type="InterPro" id="IPR029442">
    <property type="entry name" value="GyrI-like"/>
</dbReference>
<reference evidence="2 3" key="1">
    <citation type="submission" date="2020-04" db="EMBL/GenBank/DDBJ databases">
        <title>Genome sequencing of novel species.</title>
        <authorList>
            <person name="Heo J."/>
            <person name="Kim S.-J."/>
            <person name="Kim J.-S."/>
            <person name="Hong S.-B."/>
            <person name="Kwon S.-W."/>
        </authorList>
    </citation>
    <scope>NUCLEOTIDE SEQUENCE [LARGE SCALE GENOMIC DNA]</scope>
    <source>
        <strain evidence="2 3">MFER-1</strain>
    </source>
</reference>
<dbReference type="SUPFAM" id="SSF55136">
    <property type="entry name" value="Probable bacterial effector-binding domain"/>
    <property type="match status" value="1"/>
</dbReference>
<dbReference type="Pfam" id="PF06445">
    <property type="entry name" value="GyrI-like"/>
    <property type="match status" value="1"/>
</dbReference>
<dbReference type="Gene3D" id="3.20.80.10">
    <property type="entry name" value="Regulatory factor, effector binding domain"/>
    <property type="match status" value="1"/>
</dbReference>
<gene>
    <name evidence="2" type="ORF">HH215_24495</name>
</gene>